<evidence type="ECO:0000256" key="1">
    <source>
        <dbReference type="SAM" id="MobiDB-lite"/>
    </source>
</evidence>
<dbReference type="AlphaFoldDB" id="A0A8K0GJR9"/>
<protein>
    <submittedName>
        <fullName evidence="2">Uncharacterized protein</fullName>
    </submittedName>
</protein>
<keyword evidence="3" id="KW-1185">Reference proteome</keyword>
<comment type="caution">
    <text evidence="2">The sequence shown here is derived from an EMBL/GenBank/DDBJ whole genome shotgun (WGS) entry which is preliminary data.</text>
</comment>
<evidence type="ECO:0000313" key="2">
    <source>
        <dbReference type="EMBL" id="KAF2900388.1"/>
    </source>
</evidence>
<organism evidence="2 3">
    <name type="scientific">Ignelater luminosus</name>
    <name type="common">Cucubano</name>
    <name type="synonym">Pyrophorus luminosus</name>
    <dbReference type="NCBI Taxonomy" id="2038154"/>
    <lineage>
        <taxon>Eukaryota</taxon>
        <taxon>Metazoa</taxon>
        <taxon>Ecdysozoa</taxon>
        <taxon>Arthropoda</taxon>
        <taxon>Hexapoda</taxon>
        <taxon>Insecta</taxon>
        <taxon>Pterygota</taxon>
        <taxon>Neoptera</taxon>
        <taxon>Endopterygota</taxon>
        <taxon>Coleoptera</taxon>
        <taxon>Polyphaga</taxon>
        <taxon>Elateriformia</taxon>
        <taxon>Elateroidea</taxon>
        <taxon>Elateridae</taxon>
        <taxon>Agrypninae</taxon>
        <taxon>Pyrophorini</taxon>
        <taxon>Ignelater</taxon>
    </lineage>
</organism>
<feature type="compositionally biased region" description="Basic and acidic residues" evidence="1">
    <location>
        <begin position="369"/>
        <end position="395"/>
    </location>
</feature>
<dbReference type="OrthoDB" id="5969272at2759"/>
<dbReference type="Proteomes" id="UP000801492">
    <property type="component" value="Unassembled WGS sequence"/>
</dbReference>
<feature type="compositionally biased region" description="Basic and acidic residues" evidence="1">
    <location>
        <begin position="326"/>
        <end position="339"/>
    </location>
</feature>
<reference evidence="2" key="1">
    <citation type="submission" date="2019-08" db="EMBL/GenBank/DDBJ databases">
        <title>The genome of the North American firefly Photinus pyralis.</title>
        <authorList>
            <consortium name="Photinus pyralis genome working group"/>
            <person name="Fallon T.R."/>
            <person name="Sander Lower S.E."/>
            <person name="Weng J.-K."/>
        </authorList>
    </citation>
    <scope>NUCLEOTIDE SEQUENCE</scope>
    <source>
        <strain evidence="2">TRF0915ILg1</strain>
        <tissue evidence="2">Whole body</tissue>
    </source>
</reference>
<dbReference type="EMBL" id="VTPC01002229">
    <property type="protein sequence ID" value="KAF2900388.1"/>
    <property type="molecule type" value="Genomic_DNA"/>
</dbReference>
<gene>
    <name evidence="2" type="ORF">ILUMI_05811</name>
</gene>
<feature type="region of interest" description="Disordered" evidence="1">
    <location>
        <begin position="326"/>
        <end position="414"/>
    </location>
</feature>
<accession>A0A8K0GJR9</accession>
<evidence type="ECO:0000313" key="3">
    <source>
        <dbReference type="Proteomes" id="UP000801492"/>
    </source>
</evidence>
<sequence>MLQELLAKKSKGKGQYYIYTIPDKDCTLVISHQMEKAIRDKDIIDVMIAQRSEKIIMKLENGLIITLPLVSYDGKAPLYKGEGWTRKGVEECHHHGKETYYNVKLFEALECCIEEWELEMMRLANKRRKALKGEGTADWKEMMVICVENIDWEKFEEETKEIVTEINEPVDDKPISMEIDDMEKTKNVNEKLKHAGKEVLRKLPTMTEIPELIKIIQGGELTEIANVSGISITLPSIGKECFVPGQKVNSEEGELFVPGQTIDNENGVIEYIPGFTVLLDNEPTLLPGLVMGDDPNKPMFLPGESTITESGELQFAETEDDIRKYLTRPDSEEKLEDKSSGSNSGNSSEEEQKLLKQRALPLPPPPPPFREKSPEFVYERPKRLHPSTDDSQMPKKKEKRPKKSDKKKEKELKPVSELLEVDLSKPLKNRFDPNDPVLFDLTLPTFEKDLLDQERERVGKLNEKKSKEELIIDRRKREIKAKVRDILKLPSPPHYEPQQPAKKSETLKEYESQIKTGKFFNVDHKKYMLKNNQLITSTNWKEPHVYGNTFESVGLERHRIWKSVY</sequence>
<name>A0A8K0GJR9_IGNLU</name>
<feature type="compositionally biased region" description="Basic residues" evidence="1">
    <location>
        <begin position="396"/>
        <end position="405"/>
    </location>
</feature>
<proteinExistence type="predicted"/>